<dbReference type="Gene3D" id="3.30.70.270">
    <property type="match status" value="2"/>
</dbReference>
<dbReference type="PANTHER" id="PTHR24559:SF431">
    <property type="entry name" value="RNA-DIRECTED DNA POLYMERASE HOMOLOG"/>
    <property type="match status" value="1"/>
</dbReference>
<dbReference type="Pfam" id="PF17919">
    <property type="entry name" value="RT_RNaseH_2"/>
    <property type="match status" value="1"/>
</dbReference>
<accession>A0ABY9CIJ2</accession>
<name>A0ABY9CIJ2_VITVI</name>
<dbReference type="Proteomes" id="UP001227230">
    <property type="component" value="Chromosome 9"/>
</dbReference>
<dbReference type="InterPro" id="IPR000477">
    <property type="entry name" value="RT_dom"/>
</dbReference>
<dbReference type="CDD" id="cd01647">
    <property type="entry name" value="RT_LTR"/>
    <property type="match status" value="1"/>
</dbReference>
<dbReference type="Gene3D" id="3.30.420.10">
    <property type="entry name" value="Ribonuclease H-like superfamily/Ribonuclease H"/>
    <property type="match status" value="1"/>
</dbReference>
<dbReference type="InterPro" id="IPR043128">
    <property type="entry name" value="Rev_trsase/Diguanyl_cyclase"/>
</dbReference>
<evidence type="ECO:0000313" key="2">
    <source>
        <dbReference type="EMBL" id="WJZ95277.1"/>
    </source>
</evidence>
<dbReference type="SUPFAM" id="SSF56672">
    <property type="entry name" value="DNA/RNA polymerases"/>
    <property type="match status" value="1"/>
</dbReference>
<dbReference type="PROSITE" id="PS50878">
    <property type="entry name" value="RT_POL"/>
    <property type="match status" value="1"/>
</dbReference>
<dbReference type="PANTHER" id="PTHR24559">
    <property type="entry name" value="TRANSPOSON TY3-I GAG-POL POLYPROTEIN"/>
    <property type="match status" value="1"/>
</dbReference>
<evidence type="ECO:0000259" key="1">
    <source>
        <dbReference type="PROSITE" id="PS50878"/>
    </source>
</evidence>
<dbReference type="EMBL" id="CP126656">
    <property type="protein sequence ID" value="WJZ95277.1"/>
    <property type="molecule type" value="Genomic_DNA"/>
</dbReference>
<dbReference type="InterPro" id="IPR012337">
    <property type="entry name" value="RNaseH-like_sf"/>
</dbReference>
<organism evidence="2 3">
    <name type="scientific">Vitis vinifera</name>
    <name type="common">Grape</name>
    <dbReference type="NCBI Taxonomy" id="29760"/>
    <lineage>
        <taxon>Eukaryota</taxon>
        <taxon>Viridiplantae</taxon>
        <taxon>Streptophyta</taxon>
        <taxon>Embryophyta</taxon>
        <taxon>Tracheophyta</taxon>
        <taxon>Spermatophyta</taxon>
        <taxon>Magnoliopsida</taxon>
        <taxon>eudicotyledons</taxon>
        <taxon>Gunneridae</taxon>
        <taxon>Pentapetalae</taxon>
        <taxon>rosids</taxon>
        <taxon>Vitales</taxon>
        <taxon>Vitaceae</taxon>
        <taxon>Viteae</taxon>
        <taxon>Vitis</taxon>
    </lineage>
</organism>
<dbReference type="InterPro" id="IPR043502">
    <property type="entry name" value="DNA/RNA_pol_sf"/>
</dbReference>
<evidence type="ECO:0000313" key="3">
    <source>
        <dbReference type="Proteomes" id="UP001227230"/>
    </source>
</evidence>
<keyword evidence="3" id="KW-1185">Reference proteome</keyword>
<dbReference type="Gene3D" id="3.10.10.10">
    <property type="entry name" value="HIV Type 1 Reverse Transcriptase, subunit A, domain 1"/>
    <property type="match status" value="1"/>
</dbReference>
<proteinExistence type="predicted"/>
<protein>
    <recommendedName>
        <fullName evidence="1">Reverse transcriptase domain-containing protein</fullName>
    </recommendedName>
</protein>
<dbReference type="Pfam" id="PF00078">
    <property type="entry name" value="RVT_1"/>
    <property type="match status" value="1"/>
</dbReference>
<dbReference type="InterPro" id="IPR053134">
    <property type="entry name" value="RNA-dir_DNA_polymerase"/>
</dbReference>
<reference evidence="2 3" key="1">
    <citation type="journal article" date="2023" name="Hortic Res">
        <title>The complete reference genome for grapevine (Vitis vinifera L.) genetics and breeding.</title>
        <authorList>
            <person name="Shi X."/>
            <person name="Cao S."/>
            <person name="Wang X."/>
            <person name="Huang S."/>
            <person name="Wang Y."/>
            <person name="Liu Z."/>
            <person name="Liu W."/>
            <person name="Leng X."/>
            <person name="Peng Y."/>
            <person name="Wang N."/>
            <person name="Wang Y."/>
            <person name="Ma Z."/>
            <person name="Xu X."/>
            <person name="Zhang F."/>
            <person name="Xue H."/>
            <person name="Zhong H."/>
            <person name="Wang Y."/>
            <person name="Zhang K."/>
            <person name="Velt A."/>
            <person name="Avia K."/>
            <person name="Holtgrawe D."/>
            <person name="Grimplet J."/>
            <person name="Matus J.T."/>
            <person name="Ware D."/>
            <person name="Wu X."/>
            <person name="Wang H."/>
            <person name="Liu C."/>
            <person name="Fang Y."/>
            <person name="Rustenholz C."/>
            <person name="Cheng Z."/>
            <person name="Xiao H."/>
            <person name="Zhou Y."/>
        </authorList>
    </citation>
    <scope>NUCLEOTIDE SEQUENCE [LARGE SCALE GENOMIC DNA]</scope>
    <source>
        <strain evidence="3">cv. Pinot noir / PN40024</strain>
        <tissue evidence="2">Leaf</tissue>
    </source>
</reference>
<feature type="domain" description="Reverse transcriptase" evidence="1">
    <location>
        <begin position="46"/>
        <end position="225"/>
    </location>
</feature>
<sequence>MSGILPRIASHQLNVLATSKPVRQKIRRFHPHRQKVIQGEMEKLLEAGFKREVEYREWLANVVVVPKKGGKWRVCVDYTNLNDACPKDSFPLPRIDQIVDATSGHEILSFLDAFSWYHQIPMAPEDEEKTSFITPHGLYCYRVMPFELKNAGATYQRLMTKIFKPLIDDIIEVYIDDVVVKSKTRSEHTQHLQKVFHLLRKYGMKLNPAKCAFGVSSGKFLGFMVTQRGIEINPNQVKAVANMLAPTNKKQLQRLTGKLVALERFIARFTDKMKPFFLALRDVNKSEWTQSCQNDFEEIKRYLSQPPILNSPQPGERLYLYLAVTDWAVSAVLLHSLSPREQRPVYFISKALADAETRYSRMEQTALALRTTAQKLRPYFQAHPITVLTNQPLRNVLHKPNITGRMLRWAIELSEYGIDYQPRLSLKGQVMADFIAELPEARTPDKECTPDDWWSLHVDGASRSFGSGVGLLFKAPTGELLEQSIRLDFPTSNNEAEYEVILSGLGLQPP</sequence>
<dbReference type="InterPro" id="IPR041577">
    <property type="entry name" value="RT_RNaseH_2"/>
</dbReference>
<dbReference type="InterPro" id="IPR036397">
    <property type="entry name" value="RNaseH_sf"/>
</dbReference>
<gene>
    <name evidence="2" type="ORF">VitviT2T_014057</name>
</gene>
<dbReference type="SUPFAM" id="SSF53098">
    <property type="entry name" value="Ribonuclease H-like"/>
    <property type="match status" value="1"/>
</dbReference>